<keyword evidence="4" id="KW-1185">Reference proteome</keyword>
<evidence type="ECO:0000313" key="4">
    <source>
        <dbReference type="Proteomes" id="UP000676565"/>
    </source>
</evidence>
<comment type="caution">
    <text evidence="3">The sequence shown here is derived from an EMBL/GenBank/DDBJ whole genome shotgun (WGS) entry which is preliminary data.</text>
</comment>
<keyword evidence="1" id="KW-0732">Signal</keyword>
<proteinExistence type="predicted"/>
<accession>A0ABS5BRC6</accession>
<protein>
    <recommendedName>
        <fullName evidence="2">DUF3108 domain-containing protein</fullName>
    </recommendedName>
</protein>
<evidence type="ECO:0000256" key="1">
    <source>
        <dbReference type="SAM" id="SignalP"/>
    </source>
</evidence>
<feature type="domain" description="DUF3108" evidence="2">
    <location>
        <begin position="141"/>
        <end position="187"/>
    </location>
</feature>
<dbReference type="InterPro" id="IPR049279">
    <property type="entry name" value="DUF3108-like"/>
</dbReference>
<name>A0ABS5BRC6_9BACT</name>
<dbReference type="Gene3D" id="2.40.360.20">
    <property type="match status" value="1"/>
</dbReference>
<feature type="signal peptide" evidence="1">
    <location>
        <begin position="1"/>
        <end position="20"/>
    </location>
</feature>
<sequence>MVRSLVALLVVTALIGLAPAAPVPKHLMPEEPLYHPVKKGTRWVYTDNDIERVYEIADVKPAKHGGSIVTVEAVTNTGRVLEEKLEVSPRGLVRLEHLGAPAASPVRLLRCPVQADKEWPFRTDRAVPNGPYIQGTMTATGPEDVTVPAGTFSAIRVELKATLFMGDTPVSDINVTSWYAPNVGTVKYTSTGGFKRELKSFTPGKG</sequence>
<dbReference type="EMBL" id="JAGKQQ010000001">
    <property type="protein sequence ID" value="MBP3956287.1"/>
    <property type="molecule type" value="Genomic_DNA"/>
</dbReference>
<evidence type="ECO:0000313" key="3">
    <source>
        <dbReference type="EMBL" id="MBP3956287.1"/>
    </source>
</evidence>
<organism evidence="3 4">
    <name type="scientific">Gemmata palustris</name>
    <dbReference type="NCBI Taxonomy" id="2822762"/>
    <lineage>
        <taxon>Bacteria</taxon>
        <taxon>Pseudomonadati</taxon>
        <taxon>Planctomycetota</taxon>
        <taxon>Planctomycetia</taxon>
        <taxon>Gemmatales</taxon>
        <taxon>Gemmataceae</taxon>
        <taxon>Gemmata</taxon>
    </lineage>
</organism>
<gene>
    <name evidence="3" type="ORF">J8F10_13435</name>
</gene>
<dbReference type="Proteomes" id="UP000676565">
    <property type="component" value="Unassembled WGS sequence"/>
</dbReference>
<reference evidence="3 4" key="1">
    <citation type="submission" date="2021-04" db="EMBL/GenBank/DDBJ databases">
        <authorList>
            <person name="Ivanova A."/>
        </authorList>
    </citation>
    <scope>NUCLEOTIDE SEQUENCE [LARGE SCALE GENOMIC DNA]</scope>
    <source>
        <strain evidence="3 4">G18</strain>
    </source>
</reference>
<dbReference type="Pfam" id="PF21347">
    <property type="entry name" value="DUF3108_like"/>
    <property type="match status" value="1"/>
</dbReference>
<dbReference type="RefSeq" id="WP_210654307.1">
    <property type="nucleotide sequence ID" value="NZ_JAGKQQ010000001.1"/>
</dbReference>
<evidence type="ECO:0000259" key="2">
    <source>
        <dbReference type="Pfam" id="PF21347"/>
    </source>
</evidence>
<feature type="chain" id="PRO_5046231406" description="DUF3108 domain-containing protein" evidence="1">
    <location>
        <begin position="21"/>
        <end position="206"/>
    </location>
</feature>